<sequence length="421" mass="47328">MVAVIGSGTSIRRTFLYNENKVKHGLAQCLMAGNYPVGLEDLNEKQRLNMLLKTVALNPDVKRNSIHISLNFAPGEQLSDEKLREISGEYMQQIGFGNQPYLVYRHDDAAHPHIHIATVRIRPDGTNIDTFNIGRNRSEPARKTIENKYGLVKAEEQKKQAFSLEPVNASKVVYGEKPTRKAISNVLQAVLSGYKYTSLPELNAVLNQYNIAADRGNETSRIFRHHGLVYHVLDADGKPVGVPVKASAFYNNPGMKFLEKKYLANDVARQSHKARVKNTVDLLLLRNPKMNLDQLVLKLKNEGIHLTIRQNADGIIYGLTYVDHRTKCVFNGSNIGKGYSAKGLLEKLQGISLKPEDRKLKTINPPEKEEKSVPFISTNPDTAIGGNDNEKGIIESIMGHENSSQNVPFDWKRKKKKKKRR</sequence>
<feature type="compositionally biased region" description="Basic and acidic residues" evidence="1">
    <location>
        <begin position="358"/>
        <end position="372"/>
    </location>
</feature>
<reference evidence="3 4" key="1">
    <citation type="submission" date="2016-10" db="EMBL/GenBank/DDBJ databases">
        <authorList>
            <person name="de Groot N.N."/>
        </authorList>
    </citation>
    <scope>NUCLEOTIDE SEQUENCE [LARGE SCALE GENOMIC DNA]</scope>
    <source>
        <strain evidence="3 4">DSM 18684</strain>
    </source>
</reference>
<name>A0A1I2ZJI8_9SPHI</name>
<evidence type="ECO:0000259" key="2">
    <source>
        <dbReference type="Pfam" id="PF03432"/>
    </source>
</evidence>
<dbReference type="Pfam" id="PF03432">
    <property type="entry name" value="Relaxase"/>
    <property type="match status" value="1"/>
</dbReference>
<dbReference type="Proteomes" id="UP000199666">
    <property type="component" value="Unassembled WGS sequence"/>
</dbReference>
<dbReference type="OrthoDB" id="915634at2"/>
<dbReference type="InterPro" id="IPR005094">
    <property type="entry name" value="Endonuclease_MobA/VirD2"/>
</dbReference>
<protein>
    <submittedName>
        <fullName evidence="3">Relaxase/Mobilisation nuclease domain-containing protein</fullName>
    </submittedName>
</protein>
<evidence type="ECO:0000256" key="1">
    <source>
        <dbReference type="SAM" id="MobiDB-lite"/>
    </source>
</evidence>
<dbReference type="AlphaFoldDB" id="A0A1I2ZJI8"/>
<feature type="region of interest" description="Disordered" evidence="1">
    <location>
        <begin position="358"/>
        <end position="421"/>
    </location>
</feature>
<proteinExistence type="predicted"/>
<gene>
    <name evidence="3" type="ORF">SAMN04489864_11034</name>
</gene>
<organism evidence="3 4">
    <name type="scientific">Pedobacter insulae</name>
    <dbReference type="NCBI Taxonomy" id="414048"/>
    <lineage>
        <taxon>Bacteria</taxon>
        <taxon>Pseudomonadati</taxon>
        <taxon>Bacteroidota</taxon>
        <taxon>Sphingobacteriia</taxon>
        <taxon>Sphingobacteriales</taxon>
        <taxon>Sphingobacteriaceae</taxon>
        <taxon>Pedobacter</taxon>
    </lineage>
</organism>
<evidence type="ECO:0000313" key="3">
    <source>
        <dbReference type="EMBL" id="SFH37281.1"/>
    </source>
</evidence>
<dbReference type="RefSeq" id="WP_090996381.1">
    <property type="nucleotide sequence ID" value="NZ_FOPP01000010.1"/>
</dbReference>
<dbReference type="STRING" id="414048.SAMN04489864_11034"/>
<evidence type="ECO:0000313" key="4">
    <source>
        <dbReference type="Proteomes" id="UP000199666"/>
    </source>
</evidence>
<feature type="compositionally biased region" description="Basic residues" evidence="1">
    <location>
        <begin position="412"/>
        <end position="421"/>
    </location>
</feature>
<dbReference type="EMBL" id="FOPP01000010">
    <property type="protein sequence ID" value="SFH37281.1"/>
    <property type="molecule type" value="Genomic_DNA"/>
</dbReference>
<feature type="domain" description="MobA/VirD2-like nuclease" evidence="2">
    <location>
        <begin position="17"/>
        <end position="151"/>
    </location>
</feature>
<keyword evidence="4" id="KW-1185">Reference proteome</keyword>
<accession>A0A1I2ZJI8</accession>